<feature type="active site" description="Nucleophile" evidence="10">
    <location>
        <position position="412"/>
    </location>
</feature>
<dbReference type="InterPro" id="IPR013783">
    <property type="entry name" value="Ig-like_fold"/>
</dbReference>
<evidence type="ECO:0000256" key="10">
    <source>
        <dbReference type="HAMAP-Rule" id="MF_00685"/>
    </source>
</evidence>
<dbReference type="InterPro" id="IPR013780">
    <property type="entry name" value="Glyco_hydro_b"/>
</dbReference>
<dbReference type="PANTHER" id="PTHR43651">
    <property type="entry name" value="1,4-ALPHA-GLUCAN-BRANCHING ENZYME"/>
    <property type="match status" value="1"/>
</dbReference>
<evidence type="ECO:0000256" key="5">
    <source>
        <dbReference type="ARBA" id="ARBA00022600"/>
    </source>
</evidence>
<keyword evidence="7 10" id="KW-0808">Transferase</keyword>
<reference evidence="13 14" key="1">
    <citation type="journal article" date="2020" name="J Geophys Res Biogeosci">
        <title>Magnetotaxis as an Adaptation to Enable Bacterial Shuttling of Microbial Sulfur and Sulfur Cycling Across Aquatic Oxic#Anoxic Interfaces.</title>
        <authorList>
            <person name="Li J."/>
            <person name="Liu P."/>
            <person name="Wang J."/>
            <person name="Roberts A.P."/>
            <person name="Pan Y."/>
        </authorList>
    </citation>
    <scope>NUCLEOTIDE SEQUENCE [LARGE SCALE GENOMIC DNA]</scope>
    <source>
        <strain evidence="13 14">MYR-1_YQ</strain>
    </source>
</reference>
<keyword evidence="14" id="KW-1185">Reference proteome</keyword>
<dbReference type="InterPro" id="IPR004193">
    <property type="entry name" value="Glyco_hydro_13_N"/>
</dbReference>
<evidence type="ECO:0000256" key="4">
    <source>
        <dbReference type="ARBA" id="ARBA00009000"/>
    </source>
</evidence>
<dbReference type="InterPro" id="IPR054169">
    <property type="entry name" value="GlgB_N"/>
</dbReference>
<evidence type="ECO:0000313" key="14">
    <source>
        <dbReference type="Proteomes" id="UP001196980"/>
    </source>
</evidence>
<protein>
    <recommendedName>
        <fullName evidence="10">1,4-alpha-glucan branching enzyme GlgB</fullName>
        <ecNumber evidence="10">2.4.1.18</ecNumber>
    </recommendedName>
    <alternativeName>
        <fullName evidence="10">1,4-alpha-D-glucan:1,4-alpha-D-glucan 6-glucosyl-transferase</fullName>
    </alternativeName>
    <alternativeName>
        <fullName evidence="10">Alpha-(1-&gt;4)-glucan branching enzyme</fullName>
    </alternativeName>
    <alternativeName>
        <fullName evidence="10">Glycogen branching enzyme</fullName>
        <shortName evidence="10">BE</shortName>
    </alternativeName>
</protein>
<dbReference type="SUPFAM" id="SSF51445">
    <property type="entry name" value="(Trans)glycosidases"/>
    <property type="match status" value="1"/>
</dbReference>
<dbReference type="CDD" id="cd02855">
    <property type="entry name" value="E_set_GBE_prok_N"/>
    <property type="match status" value="1"/>
</dbReference>
<dbReference type="InterPro" id="IPR017853">
    <property type="entry name" value="GH"/>
</dbReference>
<evidence type="ECO:0000256" key="2">
    <source>
        <dbReference type="ARBA" id="ARBA00002953"/>
    </source>
</evidence>
<feature type="compositionally biased region" description="Basic and acidic residues" evidence="11">
    <location>
        <begin position="780"/>
        <end position="796"/>
    </location>
</feature>
<comment type="subunit">
    <text evidence="10">Monomer.</text>
</comment>
<dbReference type="Gene3D" id="2.60.40.1180">
    <property type="entry name" value="Golgi alpha-mannosidase II"/>
    <property type="match status" value="1"/>
</dbReference>
<evidence type="ECO:0000259" key="12">
    <source>
        <dbReference type="SMART" id="SM00642"/>
    </source>
</evidence>
<dbReference type="HAMAP" id="MF_00685">
    <property type="entry name" value="GlgB"/>
    <property type="match status" value="1"/>
</dbReference>
<dbReference type="InterPro" id="IPR006047">
    <property type="entry name" value="GH13_cat_dom"/>
</dbReference>
<dbReference type="EC" id="2.4.1.18" evidence="10"/>
<proteinExistence type="inferred from homology"/>
<keyword evidence="5 10" id="KW-0321">Glycogen metabolism</keyword>
<comment type="catalytic activity">
    <reaction evidence="1 10">
        <text>Transfers a segment of a (1-&gt;4)-alpha-D-glucan chain to a primary hydroxy group in a similar glucan chain.</text>
        <dbReference type="EC" id="2.4.1.18"/>
    </reaction>
</comment>
<dbReference type="EMBL" id="JABXWD010000242">
    <property type="protein sequence ID" value="MBV6342360.1"/>
    <property type="molecule type" value="Genomic_DNA"/>
</dbReference>
<evidence type="ECO:0000256" key="1">
    <source>
        <dbReference type="ARBA" id="ARBA00000826"/>
    </source>
</evidence>
<dbReference type="Pfam" id="PF22019">
    <property type="entry name" value="GlgB_N"/>
    <property type="match status" value="1"/>
</dbReference>
<comment type="caution">
    <text evidence="13">The sequence shown here is derived from an EMBL/GenBank/DDBJ whole genome shotgun (WGS) entry which is preliminary data.</text>
</comment>
<accession>A0ABS6S0H9</accession>
<dbReference type="InterPro" id="IPR006048">
    <property type="entry name" value="A-amylase/branching_C"/>
</dbReference>
<dbReference type="NCBIfam" id="NF003811">
    <property type="entry name" value="PRK05402.1"/>
    <property type="match status" value="1"/>
</dbReference>
<dbReference type="Pfam" id="PF00128">
    <property type="entry name" value="Alpha-amylase"/>
    <property type="match status" value="1"/>
</dbReference>
<evidence type="ECO:0000313" key="13">
    <source>
        <dbReference type="EMBL" id="MBV6342360.1"/>
    </source>
</evidence>
<dbReference type="GO" id="GO:0003844">
    <property type="term" value="F:1,4-alpha-glucan branching enzyme activity"/>
    <property type="evidence" value="ECO:0007669"/>
    <property type="project" value="UniProtKB-EC"/>
</dbReference>
<dbReference type="SUPFAM" id="SSF51011">
    <property type="entry name" value="Glycosyl hydrolase domain"/>
    <property type="match status" value="1"/>
</dbReference>
<keyword evidence="6 10" id="KW-0328">Glycosyltransferase</keyword>
<dbReference type="PIRSF" id="PIRSF000463">
    <property type="entry name" value="GlgB"/>
    <property type="match status" value="1"/>
</dbReference>
<dbReference type="InterPro" id="IPR044143">
    <property type="entry name" value="GlgB_N_E_set_prok"/>
</dbReference>
<name>A0ABS6S0H9_9BACT</name>
<dbReference type="InterPro" id="IPR014756">
    <property type="entry name" value="Ig_E-set"/>
</dbReference>
<comment type="similarity">
    <text evidence="4 10">Belongs to the glycosyl hydrolase 13 family. GlgB subfamily.</text>
</comment>
<dbReference type="InterPro" id="IPR037439">
    <property type="entry name" value="Branching_enzy"/>
</dbReference>
<feature type="active site" description="Proton donor" evidence="10">
    <location>
        <position position="465"/>
    </location>
</feature>
<evidence type="ECO:0000256" key="6">
    <source>
        <dbReference type="ARBA" id="ARBA00022676"/>
    </source>
</evidence>
<dbReference type="Pfam" id="PF02922">
    <property type="entry name" value="CBM_48"/>
    <property type="match status" value="1"/>
</dbReference>
<keyword evidence="9 10" id="KW-0119">Carbohydrate metabolism</keyword>
<dbReference type="CDD" id="cd11322">
    <property type="entry name" value="AmyAc_Glg_BE"/>
    <property type="match status" value="1"/>
</dbReference>
<dbReference type="SMART" id="SM00642">
    <property type="entry name" value="Aamy"/>
    <property type="match status" value="1"/>
</dbReference>
<evidence type="ECO:0000256" key="7">
    <source>
        <dbReference type="ARBA" id="ARBA00022679"/>
    </source>
</evidence>
<dbReference type="PANTHER" id="PTHR43651:SF3">
    <property type="entry name" value="1,4-ALPHA-GLUCAN-BRANCHING ENZYME"/>
    <property type="match status" value="1"/>
</dbReference>
<keyword evidence="8 10" id="KW-0320">Glycogen biosynthesis</keyword>
<dbReference type="SUPFAM" id="SSF81296">
    <property type="entry name" value="E set domains"/>
    <property type="match status" value="1"/>
</dbReference>
<dbReference type="Gene3D" id="3.20.20.80">
    <property type="entry name" value="Glycosidases"/>
    <property type="match status" value="1"/>
</dbReference>
<dbReference type="NCBIfam" id="NF008967">
    <property type="entry name" value="PRK12313.1"/>
    <property type="match status" value="1"/>
</dbReference>
<evidence type="ECO:0000256" key="8">
    <source>
        <dbReference type="ARBA" id="ARBA00023056"/>
    </source>
</evidence>
<dbReference type="NCBIfam" id="TIGR01515">
    <property type="entry name" value="branching_enzym"/>
    <property type="match status" value="1"/>
</dbReference>
<dbReference type="InterPro" id="IPR006407">
    <property type="entry name" value="GlgB"/>
</dbReference>
<evidence type="ECO:0000256" key="3">
    <source>
        <dbReference type="ARBA" id="ARBA00004964"/>
    </source>
</evidence>
<comment type="pathway">
    <text evidence="3 10">Glycan biosynthesis; glycogen biosynthesis.</text>
</comment>
<feature type="region of interest" description="Disordered" evidence="11">
    <location>
        <begin position="772"/>
        <end position="796"/>
    </location>
</feature>
<dbReference type="RefSeq" id="WP_255317256.1">
    <property type="nucleotide sequence ID" value="NZ_JABXWD010000242.1"/>
</dbReference>
<dbReference type="Proteomes" id="UP001196980">
    <property type="component" value="Unassembled WGS sequence"/>
</dbReference>
<feature type="domain" description="Glycosyl hydrolase family 13 catalytic" evidence="12">
    <location>
        <begin position="253"/>
        <end position="609"/>
    </location>
</feature>
<evidence type="ECO:0000256" key="11">
    <source>
        <dbReference type="SAM" id="MobiDB-lite"/>
    </source>
</evidence>
<evidence type="ECO:0000256" key="9">
    <source>
        <dbReference type="ARBA" id="ARBA00023277"/>
    </source>
</evidence>
<dbReference type="Gene3D" id="2.60.40.10">
    <property type="entry name" value="Immunoglobulins"/>
    <property type="match status" value="2"/>
</dbReference>
<sequence length="796" mass="92853">MNLNEHIDQVINATSSDPFSVLGMHHIKFNDKDAIAIRVFNPDAKELYIVRTDATKKVYQATRLRQEGFFETIVEQTNVFFPYKVRIISDAGTTEVYDPYSFEPVLSDFDLHLMSEGTHYKKYEKLGAHVTTINGITGVFFAVWAPNALRVSVIGDFNNWDGRRHQMRLRGSFGVWELFVPSLQEGDIYKFELKGRYGNYLGTKSDPYGFFAEVRPKSASVVYDINKYKWKDDAWMNNRRKRNWLEAPVSTYEVHLGSWRRVPEDGNRWLTYRELAETLIPYVKDLGYTHIELLPITEHPLDASWGYQPVGYFACTSRHGTPDDFMYFVDKCHENNLGVIMDWVPAHFPRDSHGLSYFDGTALYEHADWRKGEHKEWGTLIFNYGRNEVANFLIANALFWLDKYHLDGLRVDAVASMLYLDYSKKHGEWLPNKYGGKENIEAIDLLRRFNEVLHGYHPGILTIAEESTSWPMVSRPTYLGGLGFSLKWNMGWMHDMLLYFQKEPVHRKYHHNNLTFALLYAFTENFVNVFSHDEVVHLKRSMLDKMPGDMWQKFANLKTLYAYMYAQPGKKLVFMGGEFGQWKEWNVDISLDWHLTEHEPHRKLMDFVRDLNNMYKTERALYEVDFDHQGFEWIDFGDYANSIVSFIRKAKDPEDFIVCVFNFTPVARTNYRVGVPKGGFYKELLNSDSERFWGSNVGNWGGFHADHVWWQGRPFSLNLQVPPLGAVFMKPYSDEVVTIAAEEIKEQEAKEREQQVVKEAKEQQTAKELAVEKPVTLKTEPAEKTVKIQTKPEDKK</sequence>
<dbReference type="Pfam" id="PF02806">
    <property type="entry name" value="Alpha-amylase_C"/>
    <property type="match status" value="1"/>
</dbReference>
<comment type="function">
    <text evidence="2 10">Catalyzes the formation of the alpha-1,6-glucosidic linkages in glycogen by scission of a 1,4-alpha-linked oligosaccharide from growing alpha-1,4-glucan chains and the subsequent attachment of the oligosaccharide to the alpha-1,6 position.</text>
</comment>
<organism evidence="13 14">
    <name type="scientific">Candidatus Magnetobacterium casense</name>
    <dbReference type="NCBI Taxonomy" id="1455061"/>
    <lineage>
        <taxon>Bacteria</taxon>
        <taxon>Pseudomonadati</taxon>
        <taxon>Nitrospirota</taxon>
        <taxon>Thermodesulfovibrionia</taxon>
        <taxon>Thermodesulfovibrionales</taxon>
        <taxon>Candidatus Magnetobacteriaceae</taxon>
        <taxon>Candidatus Magnetobacterium</taxon>
    </lineage>
</organism>
<gene>
    <name evidence="10 13" type="primary">glgB</name>
    <name evidence="13" type="ORF">HWQ67_12265</name>
</gene>